<name>A0ABR0S884_9HYPO</name>
<sequence>MAGSLARGPIAATAQSIWSCRIFYQDEYGDVLESIHDNGTWSRNDSPLFYGKPSTPLAVVSWDEGREVRVYCVNKEDYLEEWCSSDEQGWFQGSLTGLRVRVAPDTSIAAINWEGSNIRVYVQEADSSDIQEYYCSGEWNRGVTLPAGHQGTSIAAAKWLDDAGVHIRVYYQTPDLLLQEHGWDGDEWYQSGFSPGEIPPNSPITAVAWLGDEPQIRVYYNDAHGSLAGHEWVGEWRWIGEVWSVPPGSHLTAIEWGNGRAIRVYYQDDSSTVLEACHDGGSWSNGAVVASN</sequence>
<dbReference type="Proteomes" id="UP001338125">
    <property type="component" value="Unassembled WGS sequence"/>
</dbReference>
<protein>
    <submittedName>
        <fullName evidence="2">Fucose-specific lectin</fullName>
    </submittedName>
</protein>
<dbReference type="InterPro" id="IPR012475">
    <property type="entry name" value="Fungal_lectin"/>
</dbReference>
<dbReference type="Gene3D" id="2.120.10.70">
    <property type="entry name" value="Fucose-specific lectin"/>
    <property type="match status" value="1"/>
</dbReference>
<accession>A0ABR0S884</accession>
<proteinExistence type="inferred from homology"/>
<dbReference type="SUPFAM" id="SSF89372">
    <property type="entry name" value="Fucose-specific lectin"/>
    <property type="match status" value="1"/>
</dbReference>
<dbReference type="Pfam" id="PF07938">
    <property type="entry name" value="Fungal_lectin"/>
    <property type="match status" value="1"/>
</dbReference>
<keyword evidence="3" id="KW-1185">Reference proteome</keyword>
<gene>
    <name evidence="2" type="ORF">PT974_12531</name>
</gene>
<comment type="caution">
    <text evidence="2">The sequence shown here is derived from an EMBL/GenBank/DDBJ whole genome shotgun (WGS) entry which is preliminary data.</text>
</comment>
<comment type="similarity">
    <text evidence="1">Belongs to the fungal fucose-specific lectin family.</text>
</comment>
<evidence type="ECO:0000256" key="1">
    <source>
        <dbReference type="ARBA" id="ARBA00009042"/>
    </source>
</evidence>
<evidence type="ECO:0000313" key="3">
    <source>
        <dbReference type="Proteomes" id="UP001338125"/>
    </source>
</evidence>
<organism evidence="2 3">
    <name type="scientific">Cladobotryum mycophilum</name>
    <dbReference type="NCBI Taxonomy" id="491253"/>
    <lineage>
        <taxon>Eukaryota</taxon>
        <taxon>Fungi</taxon>
        <taxon>Dikarya</taxon>
        <taxon>Ascomycota</taxon>
        <taxon>Pezizomycotina</taxon>
        <taxon>Sordariomycetes</taxon>
        <taxon>Hypocreomycetidae</taxon>
        <taxon>Hypocreales</taxon>
        <taxon>Hypocreaceae</taxon>
        <taxon>Cladobotryum</taxon>
    </lineage>
</organism>
<dbReference type="EMBL" id="JAVFKD010000016">
    <property type="protein sequence ID" value="KAK5988379.1"/>
    <property type="molecule type" value="Genomic_DNA"/>
</dbReference>
<evidence type="ECO:0000313" key="2">
    <source>
        <dbReference type="EMBL" id="KAK5988379.1"/>
    </source>
</evidence>
<dbReference type="Gene3D" id="2.40.128.190">
    <property type="match status" value="1"/>
</dbReference>
<reference evidence="2 3" key="1">
    <citation type="submission" date="2024-01" db="EMBL/GenBank/DDBJ databases">
        <title>Complete genome of Cladobotryum mycophilum ATHUM6906.</title>
        <authorList>
            <person name="Christinaki A.C."/>
            <person name="Myridakis A.I."/>
            <person name="Kouvelis V.N."/>
        </authorList>
    </citation>
    <scope>NUCLEOTIDE SEQUENCE [LARGE SCALE GENOMIC DNA]</scope>
    <source>
        <strain evidence="2 3">ATHUM6906</strain>
    </source>
</reference>